<gene>
    <name evidence="1" type="ORF">S03H2_16893</name>
</gene>
<organism evidence="1">
    <name type="scientific">marine sediment metagenome</name>
    <dbReference type="NCBI Taxonomy" id="412755"/>
    <lineage>
        <taxon>unclassified sequences</taxon>
        <taxon>metagenomes</taxon>
        <taxon>ecological metagenomes</taxon>
    </lineage>
</organism>
<protein>
    <recommendedName>
        <fullName evidence="2">GWxTD domain-containing protein</fullName>
    </recommendedName>
</protein>
<dbReference type="EMBL" id="BARU01008669">
    <property type="protein sequence ID" value="GAH43953.1"/>
    <property type="molecule type" value="Genomic_DNA"/>
</dbReference>
<evidence type="ECO:0008006" key="2">
    <source>
        <dbReference type="Google" id="ProtNLM"/>
    </source>
</evidence>
<evidence type="ECO:0000313" key="1">
    <source>
        <dbReference type="EMBL" id="GAH43953.1"/>
    </source>
</evidence>
<dbReference type="NCBIfam" id="TIGR04514">
    <property type="entry name" value="GWxTD_dom"/>
    <property type="match status" value="1"/>
</dbReference>
<reference evidence="1" key="1">
    <citation type="journal article" date="2014" name="Front. Microbiol.">
        <title>High frequency of phylogenetically diverse reductive dehalogenase-homologous genes in deep subseafloor sedimentary metagenomes.</title>
        <authorList>
            <person name="Kawai M."/>
            <person name="Futagami T."/>
            <person name="Toyoda A."/>
            <person name="Takaki Y."/>
            <person name="Nishi S."/>
            <person name="Hori S."/>
            <person name="Arai W."/>
            <person name="Tsubouchi T."/>
            <person name="Morono Y."/>
            <person name="Uchiyama I."/>
            <person name="Ito T."/>
            <person name="Fujiyama A."/>
            <person name="Inagaki F."/>
            <person name="Takami H."/>
        </authorList>
    </citation>
    <scope>NUCLEOTIDE SEQUENCE</scope>
    <source>
        <strain evidence="1">Expedition CK06-06</strain>
    </source>
</reference>
<feature type="non-terminal residue" evidence="1">
    <location>
        <position position="335"/>
    </location>
</feature>
<dbReference type="AlphaFoldDB" id="X1HF98"/>
<accession>X1HF98</accession>
<name>X1HF98_9ZZZZ</name>
<sequence>MILILVVLVFPVFSDEKLSQEHKDWLDTAKPIITKMEKEIFLQLKTNEERDRFIQIFWKQRDPMPDTSENEFYKDYMKRVRFSDFNFGRQSSKRGNQTERGYYYLLLGPPLERQIFDTQSQFLPLELWYYKGEIKFGLPPYFYLLFYQPQGIGEYRLYYPGEGPEKLVIPSYSGSTLTRNQAYKAIKDISAELANASLSYLPGEGGLGMGTISSSNTIISNVRSVAEKKFSDEYARTYLTYKDYVEIEYSHNFFESSYIVKVFENFGQSFIHWAVEPKKVNFGFYDGRYYAAFSLILKIEDMQGNPVLEREEELSLRITPEQYKEHEQHLLSIQM</sequence>
<dbReference type="InterPro" id="IPR030959">
    <property type="entry name" value="GWxTD_dom"/>
</dbReference>
<proteinExistence type="predicted"/>
<comment type="caution">
    <text evidence="1">The sequence shown here is derived from an EMBL/GenBank/DDBJ whole genome shotgun (WGS) entry which is preliminary data.</text>
</comment>